<protein>
    <recommendedName>
        <fullName evidence="6">Reverse transcriptase/retrotransposon-derived protein RNase H-like domain-containing protein</fullName>
    </recommendedName>
</protein>
<keyword evidence="5" id="KW-1185">Reference proteome</keyword>
<feature type="domain" description="Tf2-1-like SH3-like" evidence="3">
    <location>
        <begin position="159"/>
        <end position="205"/>
    </location>
</feature>
<dbReference type="PANTHER" id="PTHR37984">
    <property type="entry name" value="PROTEIN CBG26694"/>
    <property type="match status" value="1"/>
</dbReference>
<dbReference type="SUPFAM" id="SSF56672">
    <property type="entry name" value="DNA/RNA polymerases"/>
    <property type="match status" value="1"/>
</dbReference>
<evidence type="ECO:0000259" key="3">
    <source>
        <dbReference type="Pfam" id="PF24626"/>
    </source>
</evidence>
<dbReference type="EMBL" id="JAJSOW010000102">
    <property type="protein sequence ID" value="KAI9177501.1"/>
    <property type="molecule type" value="Genomic_DNA"/>
</dbReference>
<name>A0AAD5IVP5_ACENE</name>
<evidence type="ECO:0000259" key="2">
    <source>
        <dbReference type="Pfam" id="PF17919"/>
    </source>
</evidence>
<feature type="domain" description="Reverse transcriptase/retrotransposon-derived protein RNase H-like" evidence="2">
    <location>
        <begin position="48"/>
        <end position="137"/>
    </location>
</feature>
<comment type="caution">
    <text evidence="4">The sequence shown here is derived from an EMBL/GenBank/DDBJ whole genome shotgun (WGS) entry which is preliminary data.</text>
</comment>
<dbReference type="InterPro" id="IPR050951">
    <property type="entry name" value="Retrovirus_Pol_polyprotein"/>
</dbReference>
<keyword evidence="1" id="KW-0511">Multifunctional enzyme</keyword>
<evidence type="ECO:0000313" key="4">
    <source>
        <dbReference type="EMBL" id="KAI9177501.1"/>
    </source>
</evidence>
<reference evidence="4" key="1">
    <citation type="journal article" date="2022" name="Plant J.">
        <title>Strategies of tolerance reflected in two North American maple genomes.</title>
        <authorList>
            <person name="McEvoy S.L."/>
            <person name="Sezen U.U."/>
            <person name="Trouern-Trend A."/>
            <person name="McMahon S.M."/>
            <person name="Schaberg P.G."/>
            <person name="Yang J."/>
            <person name="Wegrzyn J.L."/>
            <person name="Swenson N.G."/>
        </authorList>
    </citation>
    <scope>NUCLEOTIDE SEQUENCE</scope>
    <source>
        <strain evidence="4">91603</strain>
    </source>
</reference>
<evidence type="ECO:0000256" key="1">
    <source>
        <dbReference type="ARBA" id="ARBA00023268"/>
    </source>
</evidence>
<gene>
    <name evidence="4" type="ORF">LWI28_016034</name>
</gene>
<proteinExistence type="predicted"/>
<dbReference type="Gene3D" id="3.30.70.270">
    <property type="match status" value="1"/>
</dbReference>
<dbReference type="InterPro" id="IPR041577">
    <property type="entry name" value="RT_RNaseH_2"/>
</dbReference>
<evidence type="ECO:0008006" key="6">
    <source>
        <dbReference type="Google" id="ProtNLM"/>
    </source>
</evidence>
<organism evidence="4 5">
    <name type="scientific">Acer negundo</name>
    <name type="common">Box elder</name>
    <dbReference type="NCBI Taxonomy" id="4023"/>
    <lineage>
        <taxon>Eukaryota</taxon>
        <taxon>Viridiplantae</taxon>
        <taxon>Streptophyta</taxon>
        <taxon>Embryophyta</taxon>
        <taxon>Tracheophyta</taxon>
        <taxon>Spermatophyta</taxon>
        <taxon>Magnoliopsida</taxon>
        <taxon>eudicotyledons</taxon>
        <taxon>Gunneridae</taxon>
        <taxon>Pentapetalae</taxon>
        <taxon>rosids</taxon>
        <taxon>malvids</taxon>
        <taxon>Sapindales</taxon>
        <taxon>Sapindaceae</taxon>
        <taxon>Hippocastanoideae</taxon>
        <taxon>Acereae</taxon>
        <taxon>Acer</taxon>
    </lineage>
</organism>
<dbReference type="Pfam" id="PF17919">
    <property type="entry name" value="RT_RNaseH_2"/>
    <property type="match status" value="1"/>
</dbReference>
<dbReference type="Proteomes" id="UP001064489">
    <property type="component" value="Chromosome 5"/>
</dbReference>
<dbReference type="Pfam" id="PF24626">
    <property type="entry name" value="SH3_Tf2-1"/>
    <property type="match status" value="1"/>
</dbReference>
<dbReference type="InterPro" id="IPR056924">
    <property type="entry name" value="SH3_Tf2-1"/>
</dbReference>
<dbReference type="InterPro" id="IPR043502">
    <property type="entry name" value="DNA/RNA_pol_sf"/>
</dbReference>
<reference evidence="4" key="2">
    <citation type="submission" date="2023-02" db="EMBL/GenBank/DDBJ databases">
        <authorList>
            <person name="Swenson N.G."/>
            <person name="Wegrzyn J.L."/>
            <person name="Mcevoy S.L."/>
        </authorList>
    </citation>
    <scope>NUCLEOTIDE SEQUENCE</scope>
    <source>
        <strain evidence="4">91603</strain>
        <tissue evidence="4">Leaf</tissue>
    </source>
</reference>
<accession>A0AAD5IVP5</accession>
<dbReference type="GO" id="GO:0003824">
    <property type="term" value="F:catalytic activity"/>
    <property type="evidence" value="ECO:0007669"/>
    <property type="project" value="UniProtKB-KW"/>
</dbReference>
<sequence>MLDWLTPTTIKGLRGFLGLIGYYRKFAQGYGVISKPLIELLKKDKFMWGKEAEATFDVLKKLMTTIQVLTLLDFSQPFKAETDACGVGIGAVLMQKGRPIAYLSKALPPRKLGLSTYKNELLAIVFAIHKWKSYLYALTTGQPSWIQEVQDSYLEDPLAMKNLKLTQGFFGPFQVLARIGSVSYRLQLPPGSQVHLVFHVSQLKNRVGDAVDLSPIPSRTGPNGQLLMHPVAILGQKIVKHHKQAVAQVLV</sequence>
<dbReference type="Gene3D" id="3.10.20.370">
    <property type="match status" value="1"/>
</dbReference>
<dbReference type="InterPro" id="IPR043128">
    <property type="entry name" value="Rev_trsase/Diguanyl_cyclase"/>
</dbReference>
<evidence type="ECO:0000313" key="5">
    <source>
        <dbReference type="Proteomes" id="UP001064489"/>
    </source>
</evidence>
<dbReference type="AlphaFoldDB" id="A0AAD5IVP5"/>
<dbReference type="PANTHER" id="PTHR37984:SF5">
    <property type="entry name" value="PROTEIN NYNRIN-LIKE"/>
    <property type="match status" value="1"/>
</dbReference>
<dbReference type="FunFam" id="3.30.70.270:FF:000020">
    <property type="entry name" value="Transposon Tf2-6 polyprotein-like Protein"/>
    <property type="match status" value="1"/>
</dbReference>